<dbReference type="PANTHER" id="PTHR24209">
    <property type="entry name" value="PROTEIN DA1-RELATED 2"/>
    <property type="match status" value="1"/>
</dbReference>
<dbReference type="PROSITE" id="PS50023">
    <property type="entry name" value="LIM_DOMAIN_2"/>
    <property type="match status" value="1"/>
</dbReference>
<organism evidence="5 6">
    <name type="scientific">Salix suchowensis</name>
    <dbReference type="NCBI Taxonomy" id="1278906"/>
    <lineage>
        <taxon>Eukaryota</taxon>
        <taxon>Viridiplantae</taxon>
        <taxon>Streptophyta</taxon>
        <taxon>Embryophyta</taxon>
        <taxon>Tracheophyta</taxon>
        <taxon>Spermatophyta</taxon>
        <taxon>Magnoliopsida</taxon>
        <taxon>eudicotyledons</taxon>
        <taxon>Gunneridae</taxon>
        <taxon>Pentapetalae</taxon>
        <taxon>rosids</taxon>
        <taxon>fabids</taxon>
        <taxon>Malpighiales</taxon>
        <taxon>Salicaceae</taxon>
        <taxon>Saliceae</taxon>
        <taxon>Salix</taxon>
    </lineage>
</organism>
<feature type="domain" description="LIM zinc-binding" evidence="4">
    <location>
        <begin position="125"/>
        <end position="185"/>
    </location>
</feature>
<evidence type="ECO:0000313" key="6">
    <source>
        <dbReference type="Proteomes" id="UP001141253"/>
    </source>
</evidence>
<dbReference type="PANTHER" id="PTHR24209:SF29">
    <property type="entry name" value="PROTEIN DA1"/>
    <property type="match status" value="1"/>
</dbReference>
<dbReference type="Proteomes" id="UP001141253">
    <property type="component" value="Chromosome 14"/>
</dbReference>
<dbReference type="Pfam" id="PF23625">
    <property type="entry name" value="UIM_2"/>
    <property type="match status" value="2"/>
</dbReference>
<comment type="caution">
    <text evidence="5">The sequence shown here is derived from an EMBL/GenBank/DDBJ whole genome shotgun (WGS) entry which is preliminary data.</text>
</comment>
<dbReference type="InterPro" id="IPR022087">
    <property type="entry name" value="DA1-like_dom"/>
</dbReference>
<name>A0ABQ9A6R9_9ROSI</name>
<gene>
    <name evidence="5" type="ORF">OIU77_009991</name>
</gene>
<dbReference type="PROSITE" id="PS50330">
    <property type="entry name" value="UIM"/>
    <property type="match status" value="1"/>
</dbReference>
<keyword evidence="2 3" id="KW-0862">Zinc</keyword>
<dbReference type="SMART" id="SM00726">
    <property type="entry name" value="UIM"/>
    <property type="match status" value="2"/>
</dbReference>
<evidence type="ECO:0000313" key="5">
    <source>
        <dbReference type="EMBL" id="KAJ6328211.1"/>
    </source>
</evidence>
<reference evidence="5" key="1">
    <citation type="submission" date="2022-10" db="EMBL/GenBank/DDBJ databases">
        <authorList>
            <person name="Hyden B.L."/>
            <person name="Feng K."/>
            <person name="Yates T."/>
            <person name="Jawdy S."/>
            <person name="Smart L.B."/>
            <person name="Muchero W."/>
        </authorList>
    </citation>
    <scope>NUCLEOTIDE SEQUENCE</scope>
    <source>
        <tissue evidence="5">Shoot tip</tissue>
    </source>
</reference>
<dbReference type="SUPFAM" id="SSF57716">
    <property type="entry name" value="Glucocorticoid receptor-like (DNA-binding domain)"/>
    <property type="match status" value="2"/>
</dbReference>
<evidence type="ECO:0000256" key="1">
    <source>
        <dbReference type="ARBA" id="ARBA00022723"/>
    </source>
</evidence>
<dbReference type="CDD" id="cd09396">
    <property type="entry name" value="LIM_DA1"/>
    <property type="match status" value="1"/>
</dbReference>
<protein>
    <recommendedName>
        <fullName evidence="4">LIM zinc-binding domain-containing protein</fullName>
    </recommendedName>
</protein>
<proteinExistence type="predicted"/>
<dbReference type="PROSITE" id="PS00478">
    <property type="entry name" value="LIM_DOMAIN_1"/>
    <property type="match status" value="1"/>
</dbReference>
<dbReference type="Pfam" id="PF00412">
    <property type="entry name" value="LIM"/>
    <property type="match status" value="1"/>
</dbReference>
<dbReference type="InterPro" id="IPR001781">
    <property type="entry name" value="Znf_LIM"/>
</dbReference>
<dbReference type="SMART" id="SM00132">
    <property type="entry name" value="LIM"/>
    <property type="match status" value="1"/>
</dbReference>
<dbReference type="InterPro" id="IPR003903">
    <property type="entry name" value="UIM_dom"/>
</dbReference>
<keyword evidence="3" id="KW-0440">LIM domain</keyword>
<evidence type="ECO:0000259" key="4">
    <source>
        <dbReference type="PROSITE" id="PS50023"/>
    </source>
</evidence>
<keyword evidence="1 3" id="KW-0479">Metal-binding</keyword>
<evidence type="ECO:0000256" key="2">
    <source>
        <dbReference type="ARBA" id="ARBA00022833"/>
    </source>
</evidence>
<dbReference type="EMBL" id="JAPFFI010000022">
    <property type="protein sequence ID" value="KAJ6328211.1"/>
    <property type="molecule type" value="Genomic_DNA"/>
</dbReference>
<evidence type="ECO:0000256" key="3">
    <source>
        <dbReference type="PROSITE-ProRule" id="PRU00125"/>
    </source>
</evidence>
<sequence>MGWLSKIFKGSRHHISRGHYHGDNEPDANYNAPSTSRDAWLELENENIDRAIALSLIEDSQNGNNVIDNEIQVKDDEQLAKALQESLNVESSPRYGNGILQYGNGIPYQRNTYQPYPVHFPMGFRICAGCNTEIGQGRFLNCLNAFWHPECFRCHACSLPISDNEFSMTGNYPYHKSCCKEHYHPRCEVCKLFIPTNPDGLIEYRASPFWIQKYCPTHEYDGTPRCCSCERMEPRDTGYISLNDGRKLCLECLDSAVLDTKECQPLYLDIQEFYERLNMKVEQYVPLLLVERQALNEARVGEKNGHYHIPETRGLCLSEEQTISTVSRQPRFGAGNQLTSMTTEPYKLTRRCEVTAILILYGLPRYIVSHFSATLLREGSMKILNNKQIIGNRNEYSLSVCEYLNTK</sequence>
<accession>A0ABQ9A6R9</accession>
<dbReference type="Pfam" id="PF12315">
    <property type="entry name" value="DA1-like"/>
    <property type="match status" value="1"/>
</dbReference>
<dbReference type="InterPro" id="IPR045218">
    <property type="entry name" value="DA1-like"/>
</dbReference>
<keyword evidence="6" id="KW-1185">Reference proteome</keyword>
<reference evidence="5" key="2">
    <citation type="journal article" date="2023" name="Int. J. Mol. Sci.">
        <title>De Novo Assembly and Annotation of 11 Diverse Shrub Willow (Salix) Genomes Reveals Novel Gene Organization in Sex-Linked Regions.</title>
        <authorList>
            <person name="Hyden B."/>
            <person name="Feng K."/>
            <person name="Yates T.B."/>
            <person name="Jawdy S."/>
            <person name="Cereghino C."/>
            <person name="Smart L.B."/>
            <person name="Muchero W."/>
        </authorList>
    </citation>
    <scope>NUCLEOTIDE SEQUENCE</scope>
    <source>
        <tissue evidence="5">Shoot tip</tissue>
    </source>
</reference>
<dbReference type="Gene3D" id="2.10.110.10">
    <property type="entry name" value="Cysteine Rich Protein"/>
    <property type="match status" value="1"/>
</dbReference>